<dbReference type="Proteomes" id="UP000712281">
    <property type="component" value="Unassembled WGS sequence"/>
</dbReference>
<sequence length="165" mass="19286">MVYAMDGSYSRGPVGINVGEMSELRLIRNSGLVLKNYEDQRSFKDKELTEKFSSVWRLRNDRYEDVSVMWLPCDVTCLRRCEYRWRCLREKPPLWNMVVQSESVDEGEEEKISRQNQSKTLWHSGSQIEPSKKDDYLNGVLAFTRTIGDCELKTADSFHCPPLHL</sequence>
<comment type="caution">
    <text evidence="2">The sequence shown here is derived from an EMBL/GenBank/DDBJ whole genome shotgun (WGS) entry which is preliminary data.</text>
</comment>
<name>A0A8S9LGV3_BRACR</name>
<feature type="compositionally biased region" description="Polar residues" evidence="1">
    <location>
        <begin position="114"/>
        <end position="127"/>
    </location>
</feature>
<gene>
    <name evidence="2" type="ORF">F2Q68_00045723</name>
</gene>
<dbReference type="EMBL" id="QGKW02000276">
    <property type="protein sequence ID" value="KAF2606704.1"/>
    <property type="molecule type" value="Genomic_DNA"/>
</dbReference>
<evidence type="ECO:0000256" key="1">
    <source>
        <dbReference type="SAM" id="MobiDB-lite"/>
    </source>
</evidence>
<reference evidence="2" key="1">
    <citation type="submission" date="2019-12" db="EMBL/GenBank/DDBJ databases">
        <title>Genome sequencing and annotation of Brassica cretica.</title>
        <authorList>
            <person name="Studholme D.J."/>
            <person name="Sarris P.F."/>
        </authorList>
    </citation>
    <scope>NUCLEOTIDE SEQUENCE</scope>
    <source>
        <strain evidence="2">PFS-001/15</strain>
        <tissue evidence="2">Leaf</tissue>
    </source>
</reference>
<evidence type="ECO:0000313" key="2">
    <source>
        <dbReference type="EMBL" id="KAF2606704.1"/>
    </source>
</evidence>
<feature type="region of interest" description="Disordered" evidence="1">
    <location>
        <begin position="106"/>
        <end position="127"/>
    </location>
</feature>
<proteinExistence type="predicted"/>
<evidence type="ECO:0000313" key="3">
    <source>
        <dbReference type="Proteomes" id="UP000712281"/>
    </source>
</evidence>
<dbReference type="AlphaFoldDB" id="A0A8S9LGV3"/>
<accession>A0A8S9LGV3</accession>
<protein>
    <submittedName>
        <fullName evidence="2">Uncharacterized protein</fullName>
    </submittedName>
</protein>
<organism evidence="2 3">
    <name type="scientific">Brassica cretica</name>
    <name type="common">Mustard</name>
    <dbReference type="NCBI Taxonomy" id="69181"/>
    <lineage>
        <taxon>Eukaryota</taxon>
        <taxon>Viridiplantae</taxon>
        <taxon>Streptophyta</taxon>
        <taxon>Embryophyta</taxon>
        <taxon>Tracheophyta</taxon>
        <taxon>Spermatophyta</taxon>
        <taxon>Magnoliopsida</taxon>
        <taxon>eudicotyledons</taxon>
        <taxon>Gunneridae</taxon>
        <taxon>Pentapetalae</taxon>
        <taxon>rosids</taxon>
        <taxon>malvids</taxon>
        <taxon>Brassicales</taxon>
        <taxon>Brassicaceae</taxon>
        <taxon>Brassiceae</taxon>
        <taxon>Brassica</taxon>
    </lineage>
</organism>